<evidence type="ECO:0000313" key="3">
    <source>
        <dbReference type="EMBL" id="KAF1019935.1"/>
    </source>
</evidence>
<dbReference type="EMBL" id="WNDQ01000044">
    <property type="protein sequence ID" value="KAF1019935.1"/>
    <property type="molecule type" value="Genomic_DNA"/>
</dbReference>
<dbReference type="InterPro" id="IPR036388">
    <property type="entry name" value="WH-like_DNA-bd_sf"/>
</dbReference>
<dbReference type="PANTHER" id="PTHR30537">
    <property type="entry name" value="HTH-TYPE TRANSCRIPTIONAL REGULATOR"/>
    <property type="match status" value="1"/>
</dbReference>
<reference evidence="4" key="1">
    <citation type="journal article" date="2020" name="MBio">
        <title>Horizontal gene transfer to a defensive symbiont with a reduced genome amongst a multipartite beetle microbiome.</title>
        <authorList>
            <person name="Waterworth S.C."/>
            <person name="Florez L.V."/>
            <person name="Rees E.R."/>
            <person name="Hertweck C."/>
            <person name="Kaltenpoth M."/>
            <person name="Kwan J.C."/>
        </authorList>
    </citation>
    <scope>NUCLEOTIDE SEQUENCE [LARGE SCALE GENOMIC DNA]</scope>
</reference>
<dbReference type="GO" id="GO:0006351">
    <property type="term" value="P:DNA-templated transcription"/>
    <property type="evidence" value="ECO:0007669"/>
    <property type="project" value="TreeGrafter"/>
</dbReference>
<comment type="caution">
    <text evidence="3">The sequence shown here is derived from an EMBL/GenBank/DDBJ whole genome shotgun (WGS) entry which is preliminary data.</text>
</comment>
<evidence type="ECO:0000256" key="1">
    <source>
        <dbReference type="ARBA" id="ARBA00009437"/>
    </source>
</evidence>
<protein>
    <submittedName>
        <fullName evidence="3">Putative HTH-type transcriptional regulator</fullName>
    </submittedName>
</protein>
<dbReference type="GO" id="GO:0003700">
    <property type="term" value="F:DNA-binding transcription factor activity"/>
    <property type="evidence" value="ECO:0007669"/>
    <property type="project" value="InterPro"/>
</dbReference>
<dbReference type="InterPro" id="IPR058163">
    <property type="entry name" value="LysR-type_TF_proteobact-type"/>
</dbReference>
<dbReference type="GO" id="GO:0043565">
    <property type="term" value="F:sequence-specific DNA binding"/>
    <property type="evidence" value="ECO:0007669"/>
    <property type="project" value="TreeGrafter"/>
</dbReference>
<organism evidence="3 4">
    <name type="scientific">Paracidovorax wautersii</name>
    <dbReference type="NCBI Taxonomy" id="1177982"/>
    <lineage>
        <taxon>Bacteria</taxon>
        <taxon>Pseudomonadati</taxon>
        <taxon>Pseudomonadota</taxon>
        <taxon>Betaproteobacteria</taxon>
        <taxon>Burkholderiales</taxon>
        <taxon>Comamonadaceae</taxon>
        <taxon>Paracidovorax</taxon>
    </lineage>
</organism>
<dbReference type="PROSITE" id="PS50931">
    <property type="entry name" value="HTH_LYSR"/>
    <property type="match status" value="1"/>
</dbReference>
<name>A0A7V8JPR2_9BURK</name>
<accession>A0A7V8JPR2</accession>
<dbReference type="AlphaFoldDB" id="A0A7V8JPR2"/>
<dbReference type="Gene3D" id="1.10.10.10">
    <property type="entry name" value="Winged helix-like DNA-binding domain superfamily/Winged helix DNA-binding domain"/>
    <property type="match status" value="1"/>
</dbReference>
<dbReference type="InterPro" id="IPR036390">
    <property type="entry name" value="WH_DNA-bd_sf"/>
</dbReference>
<evidence type="ECO:0000259" key="2">
    <source>
        <dbReference type="PROSITE" id="PS50931"/>
    </source>
</evidence>
<feature type="domain" description="HTH lysR-type" evidence="2">
    <location>
        <begin position="5"/>
        <end position="58"/>
    </location>
</feature>
<proteinExistence type="inferred from homology"/>
<gene>
    <name evidence="3" type="ORF">GAK30_02807</name>
</gene>
<dbReference type="Proteomes" id="UP000461670">
    <property type="component" value="Unassembled WGS sequence"/>
</dbReference>
<dbReference type="SUPFAM" id="SSF46785">
    <property type="entry name" value="Winged helix' DNA-binding domain"/>
    <property type="match status" value="1"/>
</dbReference>
<dbReference type="Pfam" id="PF00126">
    <property type="entry name" value="HTH_1"/>
    <property type="match status" value="1"/>
</dbReference>
<evidence type="ECO:0000313" key="4">
    <source>
        <dbReference type="Proteomes" id="UP000461670"/>
    </source>
</evidence>
<dbReference type="InterPro" id="IPR000847">
    <property type="entry name" value="LysR_HTH_N"/>
</dbReference>
<dbReference type="PANTHER" id="PTHR30537:SF5">
    <property type="entry name" value="HTH-TYPE TRANSCRIPTIONAL ACTIVATOR TTDR-RELATED"/>
    <property type="match status" value="1"/>
</dbReference>
<comment type="similarity">
    <text evidence="1">Belongs to the LysR transcriptional regulatory family.</text>
</comment>
<sequence>MKTLIQPSDLSFFATLGSAGSLSAAAREMGVSTAAVSKHLSQMEARIGTSLVNRTSGA</sequence>